<feature type="region of interest" description="Disordered" evidence="1">
    <location>
        <begin position="732"/>
        <end position="754"/>
    </location>
</feature>
<accession>L8GMM2</accession>
<feature type="compositionally biased region" description="Pro residues" evidence="1">
    <location>
        <begin position="970"/>
        <end position="980"/>
    </location>
</feature>
<dbReference type="EMBL" id="KB008060">
    <property type="protein sequence ID" value="ELR14315.1"/>
    <property type="molecule type" value="Genomic_DNA"/>
</dbReference>
<dbReference type="RefSeq" id="XP_004336328.1">
    <property type="nucleotide sequence ID" value="XM_004336280.1"/>
</dbReference>
<protein>
    <submittedName>
        <fullName evidence="2">Uncharacterized protein</fullName>
    </submittedName>
</protein>
<gene>
    <name evidence="2" type="ORF">ACA1_107160</name>
</gene>
<evidence type="ECO:0000256" key="1">
    <source>
        <dbReference type="SAM" id="MobiDB-lite"/>
    </source>
</evidence>
<feature type="region of interest" description="Disordered" evidence="1">
    <location>
        <begin position="915"/>
        <end position="985"/>
    </location>
</feature>
<dbReference type="PANTHER" id="PTHR13630">
    <property type="entry name" value="GAMMA-SECRETASE-ACTIVATING PROTEIN"/>
    <property type="match status" value="1"/>
</dbReference>
<dbReference type="KEGG" id="acan:ACA1_107160"/>
<dbReference type="VEuPathDB" id="AmoebaDB:ACA1_107160"/>
<dbReference type="PANTHER" id="PTHR13630:SF1">
    <property type="entry name" value="GAMMA-SECRETASE-ACTIVATING PROTEIN"/>
    <property type="match status" value="1"/>
</dbReference>
<proteinExistence type="predicted"/>
<dbReference type="GeneID" id="14914859"/>
<keyword evidence="3" id="KW-1185">Reference proteome</keyword>
<dbReference type="InterPro" id="IPR026172">
    <property type="entry name" value="GSAP_fam"/>
</dbReference>
<dbReference type="Proteomes" id="UP000011083">
    <property type="component" value="Unassembled WGS sequence"/>
</dbReference>
<reference evidence="2 3" key="1">
    <citation type="journal article" date="2013" name="Genome Biol.">
        <title>Genome of Acanthamoeba castellanii highlights extensive lateral gene transfer and early evolution of tyrosine kinase signaling.</title>
        <authorList>
            <person name="Clarke M."/>
            <person name="Lohan A.J."/>
            <person name="Liu B."/>
            <person name="Lagkouvardos I."/>
            <person name="Roy S."/>
            <person name="Zafar N."/>
            <person name="Bertelli C."/>
            <person name="Schilde C."/>
            <person name="Kianianmomeni A."/>
            <person name="Burglin T.R."/>
            <person name="Frech C."/>
            <person name="Turcotte B."/>
            <person name="Kopec K.O."/>
            <person name="Synnott J.M."/>
            <person name="Choo C."/>
            <person name="Paponov I."/>
            <person name="Finkler A."/>
            <person name="Soon Heng Tan C."/>
            <person name="Hutchins A.P."/>
            <person name="Weinmeier T."/>
            <person name="Rattei T."/>
            <person name="Chu J.S."/>
            <person name="Gimenez G."/>
            <person name="Irimia M."/>
            <person name="Rigden D.J."/>
            <person name="Fitzpatrick D.A."/>
            <person name="Lorenzo-Morales J."/>
            <person name="Bateman A."/>
            <person name="Chiu C.H."/>
            <person name="Tang P."/>
            <person name="Hegemann P."/>
            <person name="Fromm H."/>
            <person name="Raoult D."/>
            <person name="Greub G."/>
            <person name="Miranda-Saavedra D."/>
            <person name="Chen N."/>
            <person name="Nash P."/>
            <person name="Ginger M.L."/>
            <person name="Horn M."/>
            <person name="Schaap P."/>
            <person name="Caler L."/>
            <person name="Loftus B."/>
        </authorList>
    </citation>
    <scope>NUCLEOTIDE SEQUENCE [LARGE SCALE GENOMIC DNA]</scope>
    <source>
        <strain evidence="2 3">Neff</strain>
    </source>
</reference>
<feature type="compositionally biased region" description="Low complexity" evidence="1">
    <location>
        <begin position="926"/>
        <end position="963"/>
    </location>
</feature>
<organism evidence="2 3">
    <name type="scientific">Acanthamoeba castellanii (strain ATCC 30010 / Neff)</name>
    <dbReference type="NCBI Taxonomy" id="1257118"/>
    <lineage>
        <taxon>Eukaryota</taxon>
        <taxon>Amoebozoa</taxon>
        <taxon>Discosea</taxon>
        <taxon>Longamoebia</taxon>
        <taxon>Centramoebida</taxon>
        <taxon>Acanthamoebidae</taxon>
        <taxon>Acanthamoeba</taxon>
    </lineage>
</organism>
<dbReference type="AlphaFoldDB" id="L8GMM2"/>
<evidence type="ECO:0000313" key="2">
    <source>
        <dbReference type="EMBL" id="ELR14315.1"/>
    </source>
</evidence>
<name>L8GMM2_ACACF</name>
<feature type="compositionally biased region" description="Low complexity" evidence="1">
    <location>
        <begin position="738"/>
        <end position="748"/>
    </location>
</feature>
<evidence type="ECO:0000313" key="3">
    <source>
        <dbReference type="Proteomes" id="UP000011083"/>
    </source>
</evidence>
<dbReference type="GO" id="GO:0005802">
    <property type="term" value="C:trans-Golgi network"/>
    <property type="evidence" value="ECO:0007669"/>
    <property type="project" value="TreeGrafter"/>
</dbReference>
<sequence>MLRLYKSLSIQNDVFSKIPRDQLRMPIGATGADAASGGSPGGEDEAPRYLDMKASRLALVGQEDDGILLFAHDGYAKDAAGKASKRTFINMYDMKTRELTTLFMHDYVIDVVSCSVNEERTLLVFTTLSRYRKPVPNVTETQDFEELYESRLVEVLSQRSMPIDKLSKSRQSVYFLGSDAKQKGWTRRRVFLLFVMHTHFAQVLHIQTTRRGPTDERVLKFAELFAKLVQKSQLAWHQYNAKEKVLYCLVAQNNKGTYDKNQDYTLRCYKLSGDRRNDVMFEVGPLQLAHEPPEMSTNPRMSMQLPGEARAGHRRSASQSFDARSAASALSVKWTDNLQIVEMSGHPVEPNAFSPSINVSIFVLHHKMKLDFSIPMNGPNDAAFITSARVFFDCIGDLLLVYVPGRYIQLIDCGDEHDPCPNLFFTGSRFATLLPEQAVEDFPPFPFDTMMSTASDYRRYGMLDVLKGVLYEYTFNREAVLNVFDLPSSDWHVYALHLAIVHMHDVELVDKIMRHMCTTRPEMVSTVLIKEYLIGTPYQSVKNKNMEVHLLSLLPVTSLESFTSDNLSKKIKRFISVSRLNIPVLASNRKLIRPTNRQRFLSGGSGLLPSVEAGNNTPTFRNLFMRILGIDESQNTGTVPAPPPPPPDSNVLTPYSASDRWRFIEALADYMFNSFPKENKAKAPMLPPSYPPPLPPPPHLLACMAWAKDYRGEQIHQSNRLYEYIAESTTEEKADGMAGPDTHATPPAGAGGGRKRERGVFHITEPFAAELFASLGDTPEDHEFKFAIISKLPEFIRALQKHPEFHQLLLEYFHSTLPIKFPSFQDLLNPRFIEKSNQQLQSTNNSFFLPVSIFLADLNSNYHQFMSGSFGDGPNAPGAPSPLVSPRSTPAIFLSTGTSSSGGLHGSASTGGIPIFAPSAGQHAQSGLASSASTAPSPSASSPASGREAAGLSSSSSSVVASAPFGIFSRPPPPPPPPPAHADGGFSSFLPATSVIRKVGFVNEYLMPTIHQAFERAQPLATPTATVTYNKKKPSP</sequence>
<dbReference type="GO" id="GO:1902004">
    <property type="term" value="P:positive regulation of amyloid-beta formation"/>
    <property type="evidence" value="ECO:0007669"/>
    <property type="project" value="TreeGrafter"/>
</dbReference>
<dbReference type="OrthoDB" id="19866at2759"/>
<dbReference type="STRING" id="1257118.L8GMM2"/>